<dbReference type="AlphaFoldDB" id="A0A1B0FL73"/>
<reference evidence="1" key="1">
    <citation type="submission" date="2020-05" db="UniProtKB">
        <authorList>
            <consortium name="EnsemblMetazoa"/>
        </authorList>
    </citation>
    <scope>IDENTIFICATION</scope>
    <source>
        <strain evidence="1">Yale</strain>
    </source>
</reference>
<keyword evidence="2" id="KW-1185">Reference proteome</keyword>
<dbReference type="VEuPathDB" id="VectorBase:GMOY004599"/>
<evidence type="ECO:0000313" key="2">
    <source>
        <dbReference type="Proteomes" id="UP000092444"/>
    </source>
</evidence>
<dbReference type="EMBL" id="CCAG010017382">
    <property type="status" value="NOT_ANNOTATED_CDS"/>
    <property type="molecule type" value="Genomic_DNA"/>
</dbReference>
<dbReference type="EnsemblMetazoa" id="GMOY004599-RA">
    <property type="protein sequence ID" value="GMOY004599-PA"/>
    <property type="gene ID" value="GMOY004599"/>
</dbReference>
<organism evidence="1 2">
    <name type="scientific">Glossina morsitans morsitans</name>
    <name type="common">Savannah tsetse fly</name>
    <dbReference type="NCBI Taxonomy" id="37546"/>
    <lineage>
        <taxon>Eukaryota</taxon>
        <taxon>Metazoa</taxon>
        <taxon>Ecdysozoa</taxon>
        <taxon>Arthropoda</taxon>
        <taxon>Hexapoda</taxon>
        <taxon>Insecta</taxon>
        <taxon>Pterygota</taxon>
        <taxon>Neoptera</taxon>
        <taxon>Endopterygota</taxon>
        <taxon>Diptera</taxon>
        <taxon>Brachycera</taxon>
        <taxon>Muscomorpha</taxon>
        <taxon>Hippoboscoidea</taxon>
        <taxon>Glossinidae</taxon>
        <taxon>Glossina</taxon>
    </lineage>
</organism>
<protein>
    <submittedName>
        <fullName evidence="1">Uncharacterized protein</fullName>
    </submittedName>
</protein>
<dbReference type="Proteomes" id="UP000092444">
    <property type="component" value="Unassembled WGS sequence"/>
</dbReference>
<evidence type="ECO:0000313" key="1">
    <source>
        <dbReference type="EnsemblMetazoa" id="GMOY004599-PA"/>
    </source>
</evidence>
<sequence>GKPSHGPLKYYPCIGSQLCRNLGQGEGNSHRHNPLPLILLRLPNPCRTNGRNRALHRRLNDRLSCRDVHG</sequence>
<name>A0A1B0FL73_GLOMM</name>
<accession>A0A1B0FL73</accession>
<proteinExistence type="predicted"/>